<dbReference type="EMBL" id="CP021121">
    <property type="protein sequence ID" value="ARQ69333.1"/>
    <property type="molecule type" value="Genomic_DNA"/>
</dbReference>
<proteinExistence type="predicted"/>
<keyword evidence="3" id="KW-1185">Reference proteome</keyword>
<feature type="compositionally biased region" description="Basic and acidic residues" evidence="1">
    <location>
        <begin position="1"/>
        <end position="10"/>
    </location>
</feature>
<protein>
    <submittedName>
        <fullName evidence="2">Uncharacterized protein</fullName>
    </submittedName>
</protein>
<dbReference type="Proteomes" id="UP000194218">
    <property type="component" value="Chromosome"/>
</dbReference>
<evidence type="ECO:0000313" key="3">
    <source>
        <dbReference type="Proteomes" id="UP000194218"/>
    </source>
</evidence>
<feature type="region of interest" description="Disordered" evidence="1">
    <location>
        <begin position="1"/>
        <end position="22"/>
    </location>
</feature>
<dbReference type="KEGG" id="smao:CAG99_11030"/>
<sequence>MSGGSDDRGINDPLPRMSEPDAQEWVVHWTESMARTARAEIDPESRRVDFSPCVGGNDEVVNDGRFHLRYSVRADIAPERRADAVRDIRDALLERGLEIEGYRSDPTLYPANALGARHPRDQQWVTVEDNGENQLLLIVHTPCLLPPGVEQQEL</sequence>
<reference evidence="2 3" key="1">
    <citation type="submission" date="2017-05" db="EMBL/GenBank/DDBJ databases">
        <title>Complete genome sequence of Streptomyces sp. SCSIO 03032 revealed the diverse biosynthetic pathways for its bioactive secondary metabolites.</title>
        <authorList>
            <person name="Ma L."/>
            <person name="Zhu Y."/>
            <person name="Zhang W."/>
            <person name="Zhang G."/>
            <person name="Tian X."/>
            <person name="Zhang S."/>
            <person name="Zhang C."/>
        </authorList>
    </citation>
    <scope>NUCLEOTIDE SEQUENCE [LARGE SCALE GENOMIC DNA]</scope>
    <source>
        <strain evidence="2 3">SCSIO 03032</strain>
    </source>
</reference>
<organism evidence="2 3">
    <name type="scientific">Streptomyces marincola</name>
    <dbReference type="NCBI Taxonomy" id="2878388"/>
    <lineage>
        <taxon>Bacteria</taxon>
        <taxon>Bacillati</taxon>
        <taxon>Actinomycetota</taxon>
        <taxon>Actinomycetes</taxon>
        <taxon>Kitasatosporales</taxon>
        <taxon>Streptomycetaceae</taxon>
        <taxon>Streptomyces</taxon>
    </lineage>
</organism>
<evidence type="ECO:0000313" key="2">
    <source>
        <dbReference type="EMBL" id="ARQ69333.1"/>
    </source>
</evidence>
<gene>
    <name evidence="2" type="ORF">CAG99_11030</name>
</gene>
<dbReference type="AlphaFoldDB" id="A0A1W7CWY6"/>
<accession>A0A1W7CWY6</accession>
<evidence type="ECO:0000256" key="1">
    <source>
        <dbReference type="SAM" id="MobiDB-lite"/>
    </source>
</evidence>
<name>A0A1W7CWY6_9ACTN</name>